<sequence length="76" mass="8600">MNIKSWFTPPEGPIDMEALTEKIQKALERRQKTAFLAGFLASCESWNGEYPYEGNGAAWRDGVGSAYARWVESQQK</sequence>
<reference evidence="1 2" key="2">
    <citation type="submission" date="2013-04" db="EMBL/GenBank/DDBJ databases">
        <title>The Genome Sequence of Bilophila wadsworthia 3_1_6.</title>
        <authorList>
            <consortium name="The Broad Institute Genomics Platform"/>
            <person name="Earl A."/>
            <person name="Ward D."/>
            <person name="Feldgarden M."/>
            <person name="Gevers D."/>
            <person name="Sibley C."/>
            <person name="Strauss J."/>
            <person name="Allen-Vercoe E."/>
            <person name="Walker B."/>
            <person name="Young S."/>
            <person name="Zeng Q."/>
            <person name="Gargeya S."/>
            <person name="Fitzgerald M."/>
            <person name="Haas B."/>
            <person name="Abouelleil A."/>
            <person name="Allen A.W."/>
            <person name="Alvarado L."/>
            <person name="Arachchi H.M."/>
            <person name="Berlin A.M."/>
            <person name="Chapman S.B."/>
            <person name="Gainer-Dewar J."/>
            <person name="Goldberg J."/>
            <person name="Griggs A."/>
            <person name="Gujja S."/>
            <person name="Hansen M."/>
            <person name="Howarth C."/>
            <person name="Imamovic A."/>
            <person name="Ireland A."/>
            <person name="Larimer J."/>
            <person name="McCowan C."/>
            <person name="Murphy C."/>
            <person name="Pearson M."/>
            <person name="Poon T.W."/>
            <person name="Priest M."/>
            <person name="Roberts A."/>
            <person name="Saif S."/>
            <person name="Shea T."/>
            <person name="Sisk P."/>
            <person name="Sykes S."/>
            <person name="Wortman J."/>
            <person name="Nusbaum C."/>
            <person name="Birren B."/>
        </authorList>
    </citation>
    <scope>NUCLEOTIDE SEQUENCE [LARGE SCALE GENOMIC DNA]</scope>
    <source>
        <strain evidence="1 2">3_1_6</strain>
    </source>
</reference>
<protein>
    <submittedName>
        <fullName evidence="1">Uncharacterized protein</fullName>
    </submittedName>
</protein>
<dbReference type="HOGENOM" id="CLU_2647269_0_0_7"/>
<dbReference type="GeneID" id="78084216"/>
<proteinExistence type="predicted"/>
<dbReference type="Proteomes" id="UP000006034">
    <property type="component" value="Unassembled WGS sequence"/>
</dbReference>
<evidence type="ECO:0000313" key="2">
    <source>
        <dbReference type="Proteomes" id="UP000006034"/>
    </source>
</evidence>
<reference evidence="1 2" key="1">
    <citation type="submission" date="2010-10" db="EMBL/GenBank/DDBJ databases">
        <authorList>
            <consortium name="The Broad Institute Genome Sequencing Platform"/>
            <person name="Ward D."/>
            <person name="Earl A."/>
            <person name="Feldgarden M."/>
            <person name="Young S.K."/>
            <person name="Gargeya S."/>
            <person name="Zeng Q."/>
            <person name="Alvarado L."/>
            <person name="Berlin A."/>
            <person name="Bochicchio J."/>
            <person name="Chapman S.B."/>
            <person name="Chen Z."/>
            <person name="Freedman E."/>
            <person name="Gellesch M."/>
            <person name="Goldberg J."/>
            <person name="Griggs A."/>
            <person name="Gujja S."/>
            <person name="Heilman E."/>
            <person name="Heiman D."/>
            <person name="Howarth C."/>
            <person name="Mehta T."/>
            <person name="Neiman D."/>
            <person name="Pearson M."/>
            <person name="Roberts A."/>
            <person name="Saif S."/>
            <person name="Shea T."/>
            <person name="Shenoy N."/>
            <person name="Sisk P."/>
            <person name="Stolte C."/>
            <person name="Sykes S."/>
            <person name="White J."/>
            <person name="Yandava C."/>
            <person name="Allen-Vercoe E."/>
            <person name="Sibley C."/>
            <person name="Ambrose C.E."/>
            <person name="Strauss J."/>
            <person name="Daigneault M."/>
            <person name="Haas B."/>
            <person name="Nusbaum C."/>
            <person name="Birren B."/>
        </authorList>
    </citation>
    <scope>NUCLEOTIDE SEQUENCE [LARGE SCALE GENOMIC DNA]</scope>
    <source>
        <strain evidence="1 2">3_1_6</strain>
    </source>
</reference>
<comment type="caution">
    <text evidence="1">The sequence shown here is derived from an EMBL/GenBank/DDBJ whole genome shotgun (WGS) entry which is preliminary data.</text>
</comment>
<name>E5Y6Y0_BILW3</name>
<dbReference type="RefSeq" id="WP_005027678.1">
    <property type="nucleotide sequence ID" value="NZ_KE150238.1"/>
</dbReference>
<dbReference type="EMBL" id="ADCP02000001">
    <property type="protein sequence ID" value="EFV44218.1"/>
    <property type="molecule type" value="Genomic_DNA"/>
</dbReference>
<dbReference type="AlphaFoldDB" id="E5Y6Y0"/>
<keyword evidence="2" id="KW-1185">Reference proteome</keyword>
<organism evidence="1 2">
    <name type="scientific">Bilophila wadsworthia (strain 3_1_6)</name>
    <dbReference type="NCBI Taxonomy" id="563192"/>
    <lineage>
        <taxon>Bacteria</taxon>
        <taxon>Pseudomonadati</taxon>
        <taxon>Thermodesulfobacteriota</taxon>
        <taxon>Desulfovibrionia</taxon>
        <taxon>Desulfovibrionales</taxon>
        <taxon>Desulfovibrionaceae</taxon>
        <taxon>Bilophila</taxon>
    </lineage>
</organism>
<accession>E5Y6Y0</accession>
<evidence type="ECO:0000313" key="1">
    <source>
        <dbReference type="EMBL" id="EFV44218.1"/>
    </source>
</evidence>
<dbReference type="STRING" id="563192.HMPREF0179_01943"/>
<gene>
    <name evidence="1" type="ORF">HMPREF0179_01943</name>
</gene>